<dbReference type="SUPFAM" id="SSF46689">
    <property type="entry name" value="Homeodomain-like"/>
    <property type="match status" value="1"/>
</dbReference>
<feature type="DNA-binding region" description="Homeobox" evidence="6">
    <location>
        <begin position="530"/>
        <end position="589"/>
    </location>
</feature>
<evidence type="ECO:0000256" key="3">
    <source>
        <dbReference type="ARBA" id="ARBA00023125"/>
    </source>
</evidence>
<keyword evidence="3 6" id="KW-0238">DNA-binding</keyword>
<keyword evidence="5 6" id="KW-0539">Nucleus</keyword>
<sequence>MMDVTSMYGNHHPHHTNTYHAAGAVAPDMTSVAAAAANGYTNAYFPNTPVMGHGAMMHHQQPPHALNSSYISYDGTSPNYYQQQQQQQHQQTQQTPPLHHHQHGQPHPPQLTPPPSQPSAGHHSQPLYASQTHSHLFSPTAAEYGITTSNTLSAATPTHPSTNSQSPSEAVYYDTDSGHAYYATVPPAGTNSPITPANTTGGQATQNASTDPPIISSENGLSYTNLDCLYNQNSPHQQVNYMAAEEKYASVLHSQYGLDDGLMHMNAQQSASSGNQQTSPQLWHHHHSHQHSMASGYGHGLDANGLPLDTYQMHPHLHSHNMPGQHQHLSSSSATHHNVVVAGGMVANQQTGLMQQHSSPNSLGSSGCMTGPTVNSSRSQHVVSPGGTTTTSSIVTNTSAATSSSSSSSSSATSSASSNGSVGNAAAGQAKSPNQTGNLPTYKWMQLKRNVPKPQAPKLPATLHDYHHLNSQSALDAMCRNAAAAGGNAGPAGLVLSPHQMAGPQSPAVLLSGNHSPNSLGMACSLAATNNSGRTNFTNKQLTELEKEFHFNRYLTRARRIEIANTLQLNETQVKIWFQNRRMKQKKRVKEGLIPADIMAQHTVSTTTTSPPANNSGNNNNNNAPNSACSTPNSIINSAKSNINVNNSNNNMNSKCTGSNVNNMKNNPPITAAGNNSVPLTECQLAMQHNSDNSRESM</sequence>
<dbReference type="PANTHER" id="PTHR45946">
    <property type="entry name" value="HOMEOBOX PROTEIN ROUGH-RELATED"/>
    <property type="match status" value="1"/>
</dbReference>
<gene>
    <name evidence="11" type="primary">LOC101895435</name>
</gene>
<evidence type="ECO:0000313" key="10">
    <source>
        <dbReference type="Proteomes" id="UP001652621"/>
    </source>
</evidence>
<dbReference type="CDD" id="cd00086">
    <property type="entry name" value="homeodomain"/>
    <property type="match status" value="1"/>
</dbReference>
<organism evidence="10 11">
    <name type="scientific">Musca domestica</name>
    <name type="common">House fly</name>
    <dbReference type="NCBI Taxonomy" id="7370"/>
    <lineage>
        <taxon>Eukaryota</taxon>
        <taxon>Metazoa</taxon>
        <taxon>Ecdysozoa</taxon>
        <taxon>Arthropoda</taxon>
        <taxon>Hexapoda</taxon>
        <taxon>Insecta</taxon>
        <taxon>Pterygota</taxon>
        <taxon>Neoptera</taxon>
        <taxon>Endopterygota</taxon>
        <taxon>Diptera</taxon>
        <taxon>Brachycera</taxon>
        <taxon>Muscomorpha</taxon>
        <taxon>Muscoidea</taxon>
        <taxon>Muscidae</taxon>
        <taxon>Musca</taxon>
    </lineage>
</organism>
<feature type="domain" description="Homeobox" evidence="9">
    <location>
        <begin position="528"/>
        <end position="588"/>
    </location>
</feature>
<feature type="compositionally biased region" description="Low complexity" evidence="8">
    <location>
        <begin position="82"/>
        <end position="97"/>
    </location>
</feature>
<dbReference type="InterPro" id="IPR009057">
    <property type="entry name" value="Homeodomain-like_sf"/>
</dbReference>
<evidence type="ECO:0000256" key="8">
    <source>
        <dbReference type="SAM" id="MobiDB-lite"/>
    </source>
</evidence>
<keyword evidence="4 6" id="KW-0371">Homeobox</keyword>
<comment type="subcellular location">
    <subcellularLocation>
        <location evidence="1 6 7">Nucleus</location>
    </subcellularLocation>
</comment>
<evidence type="ECO:0000256" key="4">
    <source>
        <dbReference type="ARBA" id="ARBA00023155"/>
    </source>
</evidence>
<dbReference type="InterPro" id="IPR020479">
    <property type="entry name" value="HD_metazoa"/>
</dbReference>
<reference evidence="11" key="1">
    <citation type="submission" date="2025-08" db="UniProtKB">
        <authorList>
            <consortium name="RefSeq"/>
        </authorList>
    </citation>
    <scope>IDENTIFICATION</scope>
    <source>
        <strain evidence="11">Aabys</strain>
        <tissue evidence="11">Whole body</tissue>
    </source>
</reference>
<evidence type="ECO:0000256" key="7">
    <source>
        <dbReference type="RuleBase" id="RU000682"/>
    </source>
</evidence>
<dbReference type="Proteomes" id="UP001652621">
    <property type="component" value="Unplaced"/>
</dbReference>
<dbReference type="PROSITE" id="PS00027">
    <property type="entry name" value="HOMEOBOX_1"/>
    <property type="match status" value="1"/>
</dbReference>
<evidence type="ECO:0000259" key="9">
    <source>
        <dbReference type="PROSITE" id="PS50071"/>
    </source>
</evidence>
<feature type="region of interest" description="Disordered" evidence="8">
    <location>
        <begin position="353"/>
        <end position="440"/>
    </location>
</feature>
<dbReference type="GeneID" id="101895435"/>
<feature type="compositionally biased region" description="Polar residues" evidence="8">
    <location>
        <begin position="189"/>
        <end position="217"/>
    </location>
</feature>
<feature type="compositionally biased region" description="Polar residues" evidence="8">
    <location>
        <begin position="353"/>
        <end position="382"/>
    </location>
</feature>
<name>A0ABM3VFQ1_MUSDO</name>
<feature type="compositionally biased region" description="Polar residues" evidence="8">
    <location>
        <begin position="655"/>
        <end position="676"/>
    </location>
</feature>
<feature type="compositionally biased region" description="Pro residues" evidence="8">
    <location>
        <begin position="106"/>
        <end position="117"/>
    </location>
</feature>
<feature type="region of interest" description="Disordered" evidence="8">
    <location>
        <begin position="604"/>
        <end position="676"/>
    </location>
</feature>
<dbReference type="RefSeq" id="XP_058984625.1">
    <property type="nucleotide sequence ID" value="XM_059128642.1"/>
</dbReference>
<dbReference type="SMART" id="SM00389">
    <property type="entry name" value="HOX"/>
    <property type="match status" value="1"/>
</dbReference>
<dbReference type="InterPro" id="IPR046327">
    <property type="entry name" value="HXA1/B1/D1"/>
</dbReference>
<dbReference type="PROSITE" id="PS50071">
    <property type="entry name" value="HOMEOBOX_2"/>
    <property type="match status" value="1"/>
</dbReference>
<keyword evidence="2" id="KW-0217">Developmental protein</keyword>
<dbReference type="Gene3D" id="1.10.10.60">
    <property type="entry name" value="Homeodomain-like"/>
    <property type="match status" value="1"/>
</dbReference>
<keyword evidence="10" id="KW-1185">Reference proteome</keyword>
<dbReference type="Pfam" id="PF00046">
    <property type="entry name" value="Homeodomain"/>
    <property type="match status" value="1"/>
</dbReference>
<feature type="compositionally biased region" description="Low complexity" evidence="8">
    <location>
        <begin position="604"/>
        <end position="654"/>
    </location>
</feature>
<feature type="region of interest" description="Disordered" evidence="8">
    <location>
        <begin position="268"/>
        <end position="295"/>
    </location>
</feature>
<feature type="compositionally biased region" description="Polar residues" evidence="8">
    <location>
        <begin position="151"/>
        <end position="168"/>
    </location>
</feature>
<dbReference type="PANTHER" id="PTHR45946:SF4">
    <property type="entry name" value="HOMEOBOX PROTEIN ROUGH-RELATED"/>
    <property type="match status" value="1"/>
</dbReference>
<feature type="compositionally biased region" description="Polar residues" evidence="8">
    <location>
        <begin position="66"/>
        <end position="81"/>
    </location>
</feature>
<feature type="compositionally biased region" description="Low complexity" evidence="8">
    <location>
        <begin position="383"/>
        <end position="428"/>
    </location>
</feature>
<evidence type="ECO:0000256" key="5">
    <source>
        <dbReference type="ARBA" id="ARBA00023242"/>
    </source>
</evidence>
<dbReference type="PRINTS" id="PR00024">
    <property type="entry name" value="HOMEOBOX"/>
</dbReference>
<proteinExistence type="predicted"/>
<protein>
    <submittedName>
        <fullName evidence="11">Homeotic protein labial</fullName>
    </submittedName>
</protein>
<evidence type="ECO:0000256" key="1">
    <source>
        <dbReference type="ARBA" id="ARBA00004123"/>
    </source>
</evidence>
<evidence type="ECO:0000256" key="6">
    <source>
        <dbReference type="PROSITE-ProRule" id="PRU00108"/>
    </source>
</evidence>
<evidence type="ECO:0000313" key="11">
    <source>
        <dbReference type="RefSeq" id="XP_058984625.1"/>
    </source>
</evidence>
<feature type="compositionally biased region" description="Low complexity" evidence="8">
    <location>
        <begin position="268"/>
        <end position="279"/>
    </location>
</feature>
<accession>A0ABM3VFQ1</accession>
<dbReference type="InterPro" id="IPR001356">
    <property type="entry name" value="HD"/>
</dbReference>
<feature type="region of interest" description="Disordered" evidence="8">
    <location>
        <begin position="55"/>
        <end position="130"/>
    </location>
</feature>
<evidence type="ECO:0000256" key="2">
    <source>
        <dbReference type="ARBA" id="ARBA00022473"/>
    </source>
</evidence>
<feature type="region of interest" description="Disordered" evidence="8">
    <location>
        <begin position="151"/>
        <end position="217"/>
    </location>
</feature>
<dbReference type="InterPro" id="IPR017970">
    <property type="entry name" value="Homeobox_CS"/>
</dbReference>